<evidence type="ECO:0000313" key="6">
    <source>
        <dbReference type="Proteomes" id="UP000287823"/>
    </source>
</evidence>
<dbReference type="Pfam" id="PF07676">
    <property type="entry name" value="PD40"/>
    <property type="match status" value="1"/>
</dbReference>
<name>A0A432WJV3_9GAMM</name>
<feature type="domain" description="Dipeptidylpeptidase IV N-terminal" evidence="4">
    <location>
        <begin position="185"/>
        <end position="275"/>
    </location>
</feature>
<dbReference type="Pfam" id="PF00326">
    <property type="entry name" value="Peptidase_S9"/>
    <property type="match status" value="1"/>
</dbReference>
<keyword evidence="2" id="KW-0720">Serine protease</keyword>
<keyword evidence="1" id="KW-0378">Hydrolase</keyword>
<evidence type="ECO:0000313" key="5">
    <source>
        <dbReference type="EMBL" id="RUO34112.1"/>
    </source>
</evidence>
<evidence type="ECO:0000256" key="2">
    <source>
        <dbReference type="ARBA" id="ARBA00022825"/>
    </source>
</evidence>
<comment type="caution">
    <text evidence="5">The sequence shown here is derived from an EMBL/GenBank/DDBJ whole genome shotgun (WGS) entry which is preliminary data.</text>
</comment>
<dbReference type="Pfam" id="PF00930">
    <property type="entry name" value="DPPIV_N"/>
    <property type="match status" value="2"/>
</dbReference>
<dbReference type="SUPFAM" id="SSF82171">
    <property type="entry name" value="DPP6 N-terminal domain-like"/>
    <property type="match status" value="1"/>
</dbReference>
<protein>
    <submittedName>
        <fullName evidence="5">Peptidase S9 family protein</fullName>
    </submittedName>
</protein>
<dbReference type="SUPFAM" id="SSF53474">
    <property type="entry name" value="alpha/beta-Hydrolases"/>
    <property type="match status" value="1"/>
</dbReference>
<evidence type="ECO:0000259" key="4">
    <source>
        <dbReference type="Pfam" id="PF00930"/>
    </source>
</evidence>
<dbReference type="InterPro" id="IPR029058">
    <property type="entry name" value="AB_hydrolase_fold"/>
</dbReference>
<dbReference type="Gene3D" id="3.40.50.1820">
    <property type="entry name" value="alpha/beta hydrolase"/>
    <property type="match status" value="1"/>
</dbReference>
<dbReference type="PANTHER" id="PTHR42776">
    <property type="entry name" value="SERINE PEPTIDASE S9 FAMILY MEMBER"/>
    <property type="match status" value="1"/>
</dbReference>
<keyword evidence="6" id="KW-1185">Reference proteome</keyword>
<feature type="domain" description="Dipeptidylpeptidase IV N-terminal" evidence="4">
    <location>
        <begin position="36"/>
        <end position="98"/>
    </location>
</feature>
<organism evidence="5 6">
    <name type="scientific">Aliidiomarina soli</name>
    <dbReference type="NCBI Taxonomy" id="1928574"/>
    <lineage>
        <taxon>Bacteria</taxon>
        <taxon>Pseudomonadati</taxon>
        <taxon>Pseudomonadota</taxon>
        <taxon>Gammaproteobacteria</taxon>
        <taxon>Alteromonadales</taxon>
        <taxon>Idiomarinaceae</taxon>
        <taxon>Aliidiomarina</taxon>
    </lineage>
</organism>
<sequence>MLATAGLSLPATAEEKQVFSAEDIFALEYASDVQVSPDGSQIAYVRNSNDIMQDNTRRNLWIVDTATGQHYPLYADDASYTQPTWSPEGDRLAFVSNQSGRNQIHVHWVEQERSAAISQLDAAPANLSWSPDGRQLAFSMEVEAQATEFASSVHRPAMPDGAQWAKRPVVVERAQYQADGRGVMRSAYRHIFVLPADGGSARQLTEGNFNHGGTLAWTPQGDAIVFAGNRSENFEFESRLSHLYQVSLDGDIEQLTDEAGTKRNPVFSPDGQHLAYIQGTGEAVPYANSKLRVMNWGSQQSDELLSDFDRSVGNPHWLGNETLVVSYQDRGRTKIARVTLRSRILDILEDVSGLPSGRPYNSGMFSMNEQGDIAYTRGHATRLGDVGFKSADTEPRYLTDLNGDVLGQRTLGEVHEFTYQSQTDDSEIHAWYITPPNFDPDKSYPLVLEIHGGPHLNYGPHFSAELQRYAAEGYVVVYNNYRGSTSYGEDFAMLLNNKYASVDDFGDHMSAVDAMLEMGFIDEENLFIAGGSAGGIAATYAVGLTDRFNAAAATNPVINWVSKVLTADSYIGQIQNQFPGTPWEAHDHYWQRSPLSLVGNVTTPTMLFTGESDRRTPISDTEQYYQALQLRGVDTAMVRVPDAYHGVSARPSNMIAKVEHALAWFERYKKDND</sequence>
<dbReference type="AlphaFoldDB" id="A0A432WJV3"/>
<dbReference type="Gene3D" id="2.120.10.30">
    <property type="entry name" value="TolB, C-terminal domain"/>
    <property type="match status" value="2"/>
</dbReference>
<dbReference type="InterPro" id="IPR011042">
    <property type="entry name" value="6-blade_b-propeller_TolB-like"/>
</dbReference>
<evidence type="ECO:0000259" key="3">
    <source>
        <dbReference type="Pfam" id="PF00326"/>
    </source>
</evidence>
<dbReference type="InterPro" id="IPR011659">
    <property type="entry name" value="WD40"/>
</dbReference>
<gene>
    <name evidence="5" type="ORF">CWE14_05180</name>
</gene>
<dbReference type="GO" id="GO:0006508">
    <property type="term" value="P:proteolysis"/>
    <property type="evidence" value="ECO:0007669"/>
    <property type="project" value="InterPro"/>
</dbReference>
<dbReference type="EMBL" id="PIPO01000002">
    <property type="protein sequence ID" value="RUO34112.1"/>
    <property type="molecule type" value="Genomic_DNA"/>
</dbReference>
<evidence type="ECO:0000256" key="1">
    <source>
        <dbReference type="ARBA" id="ARBA00022801"/>
    </source>
</evidence>
<accession>A0A432WJV3</accession>
<proteinExistence type="predicted"/>
<keyword evidence="2" id="KW-0645">Protease</keyword>
<dbReference type="InterPro" id="IPR002469">
    <property type="entry name" value="Peptidase_S9B_N"/>
</dbReference>
<reference evidence="5 6" key="1">
    <citation type="journal article" date="2011" name="Front. Microbiol.">
        <title>Genomic signatures of strain selection and enhancement in Bacillus atrophaeus var. globigii, a historical biowarfare simulant.</title>
        <authorList>
            <person name="Gibbons H.S."/>
            <person name="Broomall S.M."/>
            <person name="McNew L.A."/>
            <person name="Daligault H."/>
            <person name="Chapman C."/>
            <person name="Bruce D."/>
            <person name="Karavis M."/>
            <person name="Krepps M."/>
            <person name="McGregor P.A."/>
            <person name="Hong C."/>
            <person name="Park K.H."/>
            <person name="Akmal A."/>
            <person name="Feldman A."/>
            <person name="Lin J.S."/>
            <person name="Chang W.E."/>
            <person name="Higgs B.W."/>
            <person name="Demirev P."/>
            <person name="Lindquist J."/>
            <person name="Liem A."/>
            <person name="Fochler E."/>
            <person name="Read T.D."/>
            <person name="Tapia R."/>
            <person name="Johnson S."/>
            <person name="Bishop-Lilly K.A."/>
            <person name="Detter C."/>
            <person name="Han C."/>
            <person name="Sozhamannan S."/>
            <person name="Rosenzweig C.N."/>
            <person name="Skowronski E.W."/>
        </authorList>
    </citation>
    <scope>NUCLEOTIDE SEQUENCE [LARGE SCALE GENOMIC DNA]</scope>
    <source>
        <strain evidence="5 6">Y4G10-17</strain>
    </source>
</reference>
<dbReference type="PANTHER" id="PTHR42776:SF4">
    <property type="entry name" value="ACYLAMINO-ACID-RELEASING ENZYME"/>
    <property type="match status" value="1"/>
</dbReference>
<dbReference type="InterPro" id="IPR001375">
    <property type="entry name" value="Peptidase_S9_cat"/>
</dbReference>
<dbReference type="GO" id="GO:0004252">
    <property type="term" value="F:serine-type endopeptidase activity"/>
    <property type="evidence" value="ECO:0007669"/>
    <property type="project" value="TreeGrafter"/>
</dbReference>
<feature type="domain" description="Peptidase S9 prolyl oligopeptidase catalytic" evidence="3">
    <location>
        <begin position="460"/>
        <end position="669"/>
    </location>
</feature>
<dbReference type="Proteomes" id="UP000287823">
    <property type="component" value="Unassembled WGS sequence"/>
</dbReference>